<evidence type="ECO:0000313" key="2">
    <source>
        <dbReference type="EMBL" id="UYV67163.1"/>
    </source>
</evidence>
<evidence type="ECO:0000313" key="3">
    <source>
        <dbReference type="Proteomes" id="UP001235939"/>
    </source>
</evidence>
<dbReference type="Proteomes" id="UP001235939">
    <property type="component" value="Chromosome 04"/>
</dbReference>
<evidence type="ECO:0000256" key="1">
    <source>
        <dbReference type="ARBA" id="ARBA00005939"/>
    </source>
</evidence>
<dbReference type="PANTHER" id="PTHR13054">
    <property type="entry name" value="DIGEORGE SYNDROME CRITICAL REGION 6 DGCR6 FAMILY MEMBER"/>
    <property type="match status" value="1"/>
</dbReference>
<proteinExistence type="inferred from homology"/>
<keyword evidence="3" id="KW-1185">Reference proteome</keyword>
<reference evidence="2 3" key="1">
    <citation type="submission" date="2022-01" db="EMBL/GenBank/DDBJ databases">
        <title>A chromosomal length assembly of Cordylochernes scorpioides.</title>
        <authorList>
            <person name="Zeh D."/>
            <person name="Zeh J."/>
        </authorList>
    </citation>
    <scope>NUCLEOTIDE SEQUENCE [LARGE SCALE GENOMIC DNA]</scope>
    <source>
        <strain evidence="2">IN4F17</strain>
        <tissue evidence="2">Whole Body</tissue>
    </source>
</reference>
<dbReference type="Pfam" id="PF07324">
    <property type="entry name" value="DGCR6"/>
    <property type="match status" value="1"/>
</dbReference>
<dbReference type="InterPro" id="IPR010849">
    <property type="entry name" value="Gonadal"/>
</dbReference>
<gene>
    <name evidence="2" type="ORF">LAZ67_4004188</name>
</gene>
<organism evidence="2 3">
    <name type="scientific">Cordylochernes scorpioides</name>
    <dbReference type="NCBI Taxonomy" id="51811"/>
    <lineage>
        <taxon>Eukaryota</taxon>
        <taxon>Metazoa</taxon>
        <taxon>Ecdysozoa</taxon>
        <taxon>Arthropoda</taxon>
        <taxon>Chelicerata</taxon>
        <taxon>Arachnida</taxon>
        <taxon>Pseudoscorpiones</taxon>
        <taxon>Cheliferoidea</taxon>
        <taxon>Chernetidae</taxon>
        <taxon>Cordylochernes</taxon>
    </lineage>
</organism>
<name>A0ABY6KF14_9ARAC</name>
<sequence>MALSPVSDLKLVWESLTAVVLFPGANVCKYTFILGLGDTHPRTLRIYYLVDVDHRAYQQRLPNELLSNLANSLLDNTVFEIVRGLREIQLMTESQLFERHQKSFNAQQAKQKKLMKKHQETLGQNPPPTLKSQLDKELEQELDKQNQDFLTKVDMKIVMELDQVVSDQQVVLAKAGVPGFHVTNNPKEIRLQMYLLDFIQRLSAEAAETT</sequence>
<dbReference type="EMBL" id="CP092866">
    <property type="protein sequence ID" value="UYV67163.1"/>
    <property type="molecule type" value="Genomic_DNA"/>
</dbReference>
<dbReference type="PANTHER" id="PTHR13054:SF2">
    <property type="entry name" value="PROTEIN DGCR6"/>
    <property type="match status" value="1"/>
</dbReference>
<protein>
    <submittedName>
        <fullName evidence="2">DGCR6</fullName>
    </submittedName>
</protein>
<accession>A0ABY6KF14</accession>
<comment type="similarity">
    <text evidence="1">Belongs to the gonadal family.</text>
</comment>